<evidence type="ECO:0000259" key="2">
    <source>
        <dbReference type="Pfam" id="PF20441"/>
    </source>
</evidence>
<dbReference type="GO" id="GO:0004519">
    <property type="term" value="F:endonuclease activity"/>
    <property type="evidence" value="ECO:0007669"/>
    <property type="project" value="InterPro"/>
</dbReference>
<comment type="caution">
    <text evidence="3">The sequence shown here is derived from an EMBL/GenBank/DDBJ whole genome shotgun (WGS) entry which is preliminary data.</text>
</comment>
<dbReference type="InterPro" id="IPR005021">
    <property type="entry name" value="Terminase_largesu-like"/>
</dbReference>
<sequence length="546" mass="60748">MSKSAFPAWVFDNSPIDDPLGHGDRAVRFLRALRHPASTAPKHAFQLYTPFERMTQRIYGPRNPDGTRVVKKVFLMLGRGNRKTSHAAAWSLLHLLGPEAVPAGQVIFAACDREQAGIGFREAANIVRMDRRLVAATKINDAFNSAKQILNRRNSATLKAISSDGKAQHGTTPNFILVDEIHQWKGRDLWEALDSGTTKVADPLTIICTTAGRGQDNLGFEQYDYAYKVATGAQDDPTVLPILFQLEPGDDWRDEETWPKANPGLPYGFPNIVGLRNKLKEAENSPPARYQFQQLNLNIWQAASRDPLFDMAVYDAGRDPNFDLADLEGLPCWLGVDLSRSGDLTAIVAAFRHEDGRISLHPWFFLPSEGLEEKAKVEQVPYPRWRDDGLLNVIDGPVIEPDVIADRIVDLCGTYDVKEVIFDPSLAGPLMAKLIDHGINVLQLPQTAKHMHGPICDLERIVNGRRIRHGAHPILRNHFESVVVKRATSASELTTMHKGTRHSNHIDGAIASALSVFRAAANDNQRSIHDLPPEEYDRLFDEAEAA</sequence>
<dbReference type="Gene3D" id="3.40.50.300">
    <property type="entry name" value="P-loop containing nucleotide triphosphate hydrolases"/>
    <property type="match status" value="1"/>
</dbReference>
<dbReference type="Proteomes" id="UP000749740">
    <property type="component" value="Unassembled WGS sequence"/>
</dbReference>
<dbReference type="RefSeq" id="WP_221133578.1">
    <property type="nucleotide sequence ID" value="NZ_JABDYC010000002.1"/>
</dbReference>
<accession>A0A9Q3M730</accession>
<name>A0A9Q3M730_9HYPH</name>
<dbReference type="Gene3D" id="3.30.420.240">
    <property type="match status" value="1"/>
</dbReference>
<dbReference type="InterPro" id="IPR046461">
    <property type="entry name" value="TerL_ATPase"/>
</dbReference>
<dbReference type="Pfam" id="PF03354">
    <property type="entry name" value="TerL_ATPase"/>
    <property type="match status" value="1"/>
</dbReference>
<proteinExistence type="predicted"/>
<dbReference type="PANTHER" id="PTHR41287:SF1">
    <property type="entry name" value="PROTEIN YMFN"/>
    <property type="match status" value="1"/>
</dbReference>
<dbReference type="PANTHER" id="PTHR41287">
    <property type="match status" value="1"/>
</dbReference>
<protein>
    <submittedName>
        <fullName evidence="3">Terminase large subunit</fullName>
    </submittedName>
</protein>
<feature type="domain" description="Terminase large subunit-like endonuclease" evidence="2">
    <location>
        <begin position="246"/>
        <end position="521"/>
    </location>
</feature>
<gene>
    <name evidence="3" type="ORF">HJB63_10735</name>
</gene>
<evidence type="ECO:0000313" key="3">
    <source>
        <dbReference type="EMBL" id="MBX5023048.1"/>
    </source>
</evidence>
<dbReference type="EMBL" id="JABDYC010000002">
    <property type="protein sequence ID" value="MBX5023048.1"/>
    <property type="molecule type" value="Genomic_DNA"/>
</dbReference>
<evidence type="ECO:0000313" key="4">
    <source>
        <dbReference type="Proteomes" id="UP000749740"/>
    </source>
</evidence>
<dbReference type="Pfam" id="PF20441">
    <property type="entry name" value="TerL_nuclease"/>
    <property type="match status" value="1"/>
</dbReference>
<reference evidence="3" key="1">
    <citation type="submission" date="2020-04" db="EMBL/GenBank/DDBJ databases">
        <title>Global-level population genomics: horizontal gene transfer, symbiosis and evolution in Rhizobia.</title>
        <authorList>
            <person name="Gai Y."/>
        </authorList>
    </citation>
    <scope>NUCLEOTIDE SEQUENCE</scope>
    <source>
        <strain evidence="3">BLR57</strain>
    </source>
</reference>
<organism evidence="3 4">
    <name type="scientific">Rhizobium lentis</name>
    <dbReference type="NCBI Taxonomy" id="1138194"/>
    <lineage>
        <taxon>Bacteria</taxon>
        <taxon>Pseudomonadati</taxon>
        <taxon>Pseudomonadota</taxon>
        <taxon>Alphaproteobacteria</taxon>
        <taxon>Hyphomicrobiales</taxon>
        <taxon>Rhizobiaceae</taxon>
        <taxon>Rhizobium/Agrobacterium group</taxon>
        <taxon>Rhizobium</taxon>
    </lineage>
</organism>
<evidence type="ECO:0000259" key="1">
    <source>
        <dbReference type="Pfam" id="PF03354"/>
    </source>
</evidence>
<dbReference type="InterPro" id="IPR027417">
    <property type="entry name" value="P-loop_NTPase"/>
</dbReference>
<dbReference type="InterPro" id="IPR046462">
    <property type="entry name" value="TerL_nuclease"/>
</dbReference>
<dbReference type="AlphaFoldDB" id="A0A9Q3M730"/>
<feature type="domain" description="Terminase large subunit-like ATPase" evidence="1">
    <location>
        <begin position="57"/>
        <end position="226"/>
    </location>
</feature>